<dbReference type="SUPFAM" id="SSF46785">
    <property type="entry name" value="Winged helix' DNA-binding domain"/>
    <property type="match status" value="1"/>
</dbReference>
<accession>A0A9X1YHQ6</accession>
<dbReference type="FunFam" id="1.10.10.10:FF:000001">
    <property type="entry name" value="LysR family transcriptional regulator"/>
    <property type="match status" value="1"/>
</dbReference>
<dbReference type="PANTHER" id="PTHR30537">
    <property type="entry name" value="HTH-TYPE TRANSCRIPTIONAL REGULATOR"/>
    <property type="match status" value="1"/>
</dbReference>
<dbReference type="GO" id="GO:0003700">
    <property type="term" value="F:DNA-binding transcription factor activity"/>
    <property type="evidence" value="ECO:0007669"/>
    <property type="project" value="InterPro"/>
</dbReference>
<reference evidence="6" key="1">
    <citation type="submission" date="2021-11" db="EMBL/GenBank/DDBJ databases">
        <title>BS-T2-15 a new species belonging to the Comamonadaceae family isolated from the soil of a French oak forest.</title>
        <authorList>
            <person name="Mieszkin S."/>
            <person name="Alain K."/>
        </authorList>
    </citation>
    <scope>NUCLEOTIDE SEQUENCE</scope>
    <source>
        <strain evidence="6">BS-T2-15</strain>
    </source>
</reference>
<dbReference type="Pfam" id="PF00126">
    <property type="entry name" value="HTH_1"/>
    <property type="match status" value="1"/>
</dbReference>
<keyword evidence="4" id="KW-0804">Transcription</keyword>
<keyword evidence="2" id="KW-0805">Transcription regulation</keyword>
<dbReference type="AlphaFoldDB" id="A0A9X1YHQ6"/>
<dbReference type="InterPro" id="IPR036390">
    <property type="entry name" value="WH_DNA-bd_sf"/>
</dbReference>
<dbReference type="SUPFAM" id="SSF53850">
    <property type="entry name" value="Periplasmic binding protein-like II"/>
    <property type="match status" value="1"/>
</dbReference>
<dbReference type="GO" id="GO:0006351">
    <property type="term" value="P:DNA-templated transcription"/>
    <property type="evidence" value="ECO:0007669"/>
    <property type="project" value="TreeGrafter"/>
</dbReference>
<dbReference type="InterPro" id="IPR005119">
    <property type="entry name" value="LysR_subst-bd"/>
</dbReference>
<sequence length="293" mass="31944">MTVFLAVVDEGSLSAAGRRLAMPLATVSRKLAELEAHLGARLLNRTTRRLELTDPGRDYEQACRRILDEVAGAEAAVAGEYDAPRGELAITAPIVFGRLHVLPVVNEFLRANAEVDVRLALGDRIAHLLDEHVDVAVRIGMLPDSRLNAVGLGTLRSVICASPDYLKAHGTPRTPTDLARHRCITFDATYPTPWRLAGDTSFVPARPRLVVNTAEAAIDATIAGLGVTRVLSYQADAALRGKQLRLLLRKFEPAPVPVNLVYDGQQRVTSKLRAFLDFAAPRLRQRLAALRAE</sequence>
<dbReference type="GO" id="GO:0043565">
    <property type="term" value="F:sequence-specific DNA binding"/>
    <property type="evidence" value="ECO:0007669"/>
    <property type="project" value="TreeGrafter"/>
</dbReference>
<dbReference type="Gene3D" id="3.40.190.290">
    <property type="match status" value="1"/>
</dbReference>
<dbReference type="RefSeq" id="WP_275681103.1">
    <property type="nucleotide sequence ID" value="NZ_JAJLJH010000001.1"/>
</dbReference>
<dbReference type="InterPro" id="IPR058163">
    <property type="entry name" value="LysR-type_TF_proteobact-type"/>
</dbReference>
<evidence type="ECO:0000256" key="2">
    <source>
        <dbReference type="ARBA" id="ARBA00023015"/>
    </source>
</evidence>
<dbReference type="EMBL" id="JAJLJH010000001">
    <property type="protein sequence ID" value="MCK9685090.1"/>
    <property type="molecule type" value="Genomic_DNA"/>
</dbReference>
<dbReference type="InterPro" id="IPR036388">
    <property type="entry name" value="WH-like_DNA-bd_sf"/>
</dbReference>
<keyword evidence="3" id="KW-0238">DNA-binding</keyword>
<dbReference type="Proteomes" id="UP001139353">
    <property type="component" value="Unassembled WGS sequence"/>
</dbReference>
<dbReference type="PANTHER" id="PTHR30537:SF5">
    <property type="entry name" value="HTH-TYPE TRANSCRIPTIONAL ACTIVATOR TTDR-RELATED"/>
    <property type="match status" value="1"/>
</dbReference>
<protein>
    <submittedName>
        <fullName evidence="6">LysR family transcriptional regulator</fullName>
    </submittedName>
</protein>
<keyword evidence="7" id="KW-1185">Reference proteome</keyword>
<evidence type="ECO:0000256" key="4">
    <source>
        <dbReference type="ARBA" id="ARBA00023163"/>
    </source>
</evidence>
<name>A0A9X1YHQ6_9BURK</name>
<comment type="similarity">
    <text evidence="1">Belongs to the LysR transcriptional regulatory family.</text>
</comment>
<evidence type="ECO:0000259" key="5">
    <source>
        <dbReference type="PROSITE" id="PS50931"/>
    </source>
</evidence>
<feature type="domain" description="HTH lysR-type" evidence="5">
    <location>
        <begin position="1"/>
        <end position="53"/>
    </location>
</feature>
<dbReference type="Gene3D" id="1.10.10.10">
    <property type="entry name" value="Winged helix-like DNA-binding domain superfamily/Winged helix DNA-binding domain"/>
    <property type="match status" value="1"/>
</dbReference>
<organism evidence="6 7">
    <name type="scientific">Scleromatobacter humisilvae</name>
    <dbReference type="NCBI Taxonomy" id="2897159"/>
    <lineage>
        <taxon>Bacteria</taxon>
        <taxon>Pseudomonadati</taxon>
        <taxon>Pseudomonadota</taxon>
        <taxon>Betaproteobacteria</taxon>
        <taxon>Burkholderiales</taxon>
        <taxon>Sphaerotilaceae</taxon>
        <taxon>Scleromatobacter</taxon>
    </lineage>
</organism>
<evidence type="ECO:0000256" key="3">
    <source>
        <dbReference type="ARBA" id="ARBA00023125"/>
    </source>
</evidence>
<evidence type="ECO:0000313" key="6">
    <source>
        <dbReference type="EMBL" id="MCK9685090.1"/>
    </source>
</evidence>
<evidence type="ECO:0000313" key="7">
    <source>
        <dbReference type="Proteomes" id="UP001139353"/>
    </source>
</evidence>
<dbReference type="InterPro" id="IPR000847">
    <property type="entry name" value="LysR_HTH_N"/>
</dbReference>
<dbReference type="Pfam" id="PF03466">
    <property type="entry name" value="LysR_substrate"/>
    <property type="match status" value="1"/>
</dbReference>
<evidence type="ECO:0000256" key="1">
    <source>
        <dbReference type="ARBA" id="ARBA00009437"/>
    </source>
</evidence>
<dbReference type="PROSITE" id="PS50931">
    <property type="entry name" value="HTH_LYSR"/>
    <property type="match status" value="1"/>
</dbReference>
<comment type="caution">
    <text evidence="6">The sequence shown here is derived from an EMBL/GenBank/DDBJ whole genome shotgun (WGS) entry which is preliminary data.</text>
</comment>
<dbReference type="CDD" id="cd08471">
    <property type="entry name" value="PBP2_CrgA_like_2"/>
    <property type="match status" value="1"/>
</dbReference>
<gene>
    <name evidence="6" type="ORF">LPC04_05130</name>
</gene>
<proteinExistence type="inferred from homology"/>